<protein>
    <submittedName>
        <fullName evidence="1">Uncharacterized protein</fullName>
    </submittedName>
</protein>
<accession>A0AAV0KGF0</accession>
<evidence type="ECO:0000313" key="2">
    <source>
        <dbReference type="Proteomes" id="UP001154282"/>
    </source>
</evidence>
<comment type="caution">
    <text evidence="1">The sequence shown here is derived from an EMBL/GenBank/DDBJ whole genome shotgun (WGS) entry which is preliminary data.</text>
</comment>
<dbReference type="EMBL" id="CAMGYJ010000005">
    <property type="protein sequence ID" value="CAI0421096.1"/>
    <property type="molecule type" value="Genomic_DNA"/>
</dbReference>
<gene>
    <name evidence="1" type="ORF">LITE_LOCUS18627</name>
</gene>
<proteinExistence type="predicted"/>
<evidence type="ECO:0000313" key="1">
    <source>
        <dbReference type="EMBL" id="CAI0421096.1"/>
    </source>
</evidence>
<organism evidence="1 2">
    <name type="scientific">Linum tenue</name>
    <dbReference type="NCBI Taxonomy" id="586396"/>
    <lineage>
        <taxon>Eukaryota</taxon>
        <taxon>Viridiplantae</taxon>
        <taxon>Streptophyta</taxon>
        <taxon>Embryophyta</taxon>
        <taxon>Tracheophyta</taxon>
        <taxon>Spermatophyta</taxon>
        <taxon>Magnoliopsida</taxon>
        <taxon>eudicotyledons</taxon>
        <taxon>Gunneridae</taxon>
        <taxon>Pentapetalae</taxon>
        <taxon>rosids</taxon>
        <taxon>fabids</taxon>
        <taxon>Malpighiales</taxon>
        <taxon>Linaceae</taxon>
        <taxon>Linum</taxon>
    </lineage>
</organism>
<reference evidence="1" key="1">
    <citation type="submission" date="2022-08" db="EMBL/GenBank/DDBJ databases">
        <authorList>
            <person name="Gutierrez-Valencia J."/>
        </authorList>
    </citation>
    <scope>NUCLEOTIDE SEQUENCE</scope>
</reference>
<dbReference type="AlphaFoldDB" id="A0AAV0KGF0"/>
<dbReference type="Proteomes" id="UP001154282">
    <property type="component" value="Unassembled WGS sequence"/>
</dbReference>
<name>A0AAV0KGF0_9ROSI</name>
<sequence>MGNRQSGVADQALHVNFRHSEFLYGAGILQSACGFNHAYEMLSSQNCFPVWTIR</sequence>
<keyword evidence="2" id="KW-1185">Reference proteome</keyword>